<evidence type="ECO:0000313" key="3">
    <source>
        <dbReference type="Proteomes" id="UP000319160"/>
    </source>
</evidence>
<evidence type="ECO:0000313" key="2">
    <source>
        <dbReference type="EMBL" id="TRX90309.1"/>
    </source>
</evidence>
<protein>
    <recommendedName>
        <fullName evidence="4">Malate dehydrogenase</fullName>
    </recommendedName>
</protein>
<sequence>MQLQGAFVFLSALAAATASPVHRRCDGSGAGNPPAPANGVTYVLPSTGGPTSLPAPDAPLKHIVVGHGVQNYTCTTVGAAGVSVGALAVLHDVTALYPGSGPGAISSTTWNSLTSTVLRTTTLPINTNDVSSPFPAPADLTVSGLPYPLPFIGHHYFDINNTPTFSLHNDAELLKAQKILNIPAPSTADRGLNSEGAVDWLYLSDKGGSIGLTKVYRVLTSGGSSAACSAVGETQSVPYTAMYWLY</sequence>
<dbReference type="PANTHER" id="PTHR35567:SF3">
    <property type="entry name" value="MALATE DEHYDROGENASE"/>
    <property type="match status" value="1"/>
</dbReference>
<proteinExistence type="predicted"/>
<keyword evidence="1" id="KW-0732">Signal</keyword>
<evidence type="ECO:0000256" key="1">
    <source>
        <dbReference type="SAM" id="SignalP"/>
    </source>
</evidence>
<dbReference type="AlphaFoldDB" id="A0A553HQT6"/>
<evidence type="ECO:0008006" key="4">
    <source>
        <dbReference type="Google" id="ProtNLM"/>
    </source>
</evidence>
<accession>A0A553HQT6</accession>
<dbReference type="PANTHER" id="PTHR35567">
    <property type="entry name" value="MALATE DEHYDROGENASE (AFU_ORTHOLOGUE AFUA_2G13800)"/>
    <property type="match status" value="1"/>
</dbReference>
<dbReference type="InterPro" id="IPR021851">
    <property type="entry name" value="DUF3455"/>
</dbReference>
<comment type="caution">
    <text evidence="2">The sequence shown here is derived from an EMBL/GenBank/DDBJ whole genome shotgun (WGS) entry which is preliminary data.</text>
</comment>
<dbReference type="OrthoDB" id="1859733at2759"/>
<name>A0A553HQT6_9PEZI</name>
<keyword evidence="3" id="KW-1185">Reference proteome</keyword>
<organism evidence="2 3">
    <name type="scientific">Xylaria flabelliformis</name>
    <dbReference type="NCBI Taxonomy" id="2512241"/>
    <lineage>
        <taxon>Eukaryota</taxon>
        <taxon>Fungi</taxon>
        <taxon>Dikarya</taxon>
        <taxon>Ascomycota</taxon>
        <taxon>Pezizomycotina</taxon>
        <taxon>Sordariomycetes</taxon>
        <taxon>Xylariomycetidae</taxon>
        <taxon>Xylariales</taxon>
        <taxon>Xylariaceae</taxon>
        <taxon>Xylaria</taxon>
    </lineage>
</organism>
<gene>
    <name evidence="2" type="ORF">FHL15_008854</name>
</gene>
<dbReference type="Pfam" id="PF11937">
    <property type="entry name" value="DUF3455"/>
    <property type="match status" value="1"/>
</dbReference>
<dbReference type="Proteomes" id="UP000319160">
    <property type="component" value="Unassembled WGS sequence"/>
</dbReference>
<feature type="chain" id="PRO_5022243685" description="Malate dehydrogenase" evidence="1">
    <location>
        <begin position="19"/>
        <end position="246"/>
    </location>
</feature>
<reference evidence="3" key="1">
    <citation type="submission" date="2019-06" db="EMBL/GenBank/DDBJ databases">
        <title>Draft genome sequence of the griseofulvin-producing fungus Xylaria cubensis strain G536.</title>
        <authorList>
            <person name="Mead M.E."/>
            <person name="Raja H.A."/>
            <person name="Steenwyk J.L."/>
            <person name="Knowles S.L."/>
            <person name="Oberlies N.H."/>
            <person name="Rokas A."/>
        </authorList>
    </citation>
    <scope>NUCLEOTIDE SEQUENCE [LARGE SCALE GENOMIC DNA]</scope>
    <source>
        <strain evidence="3">G536</strain>
    </source>
</reference>
<dbReference type="EMBL" id="VFLP01000057">
    <property type="protein sequence ID" value="TRX90309.1"/>
    <property type="molecule type" value="Genomic_DNA"/>
</dbReference>
<feature type="signal peptide" evidence="1">
    <location>
        <begin position="1"/>
        <end position="18"/>
    </location>
</feature>